<evidence type="ECO:0000313" key="2">
    <source>
        <dbReference type="Proteomes" id="UP000252519"/>
    </source>
</evidence>
<sequence length="75" mass="7953">MNRGVFSFVLSSSDAVSSCEASSCGYFTEVAHATNLRLHLSTLRTGENLPASAIKCCGWGDGGRSIVSRVEDINL</sequence>
<gene>
    <name evidence="1" type="ORF">ANCCAN_19391</name>
</gene>
<comment type="caution">
    <text evidence="1">The sequence shown here is derived from an EMBL/GenBank/DDBJ whole genome shotgun (WGS) entry which is preliminary data.</text>
</comment>
<organism evidence="1 2">
    <name type="scientific">Ancylostoma caninum</name>
    <name type="common">Dog hookworm</name>
    <dbReference type="NCBI Taxonomy" id="29170"/>
    <lineage>
        <taxon>Eukaryota</taxon>
        <taxon>Metazoa</taxon>
        <taxon>Ecdysozoa</taxon>
        <taxon>Nematoda</taxon>
        <taxon>Chromadorea</taxon>
        <taxon>Rhabditida</taxon>
        <taxon>Rhabditina</taxon>
        <taxon>Rhabditomorpha</taxon>
        <taxon>Strongyloidea</taxon>
        <taxon>Ancylostomatidae</taxon>
        <taxon>Ancylostomatinae</taxon>
        <taxon>Ancylostoma</taxon>
    </lineage>
</organism>
<reference evidence="1 2" key="1">
    <citation type="submission" date="2014-10" db="EMBL/GenBank/DDBJ databases">
        <title>Draft genome of the hookworm Ancylostoma caninum.</title>
        <authorList>
            <person name="Mitreva M."/>
        </authorList>
    </citation>
    <scope>NUCLEOTIDE SEQUENCE [LARGE SCALE GENOMIC DNA]</scope>
    <source>
        <strain evidence="1 2">Baltimore</strain>
    </source>
</reference>
<proteinExistence type="predicted"/>
<accession>A0A368FRH3</accession>
<dbReference type="EMBL" id="JOJR01000743">
    <property type="protein sequence ID" value="RCN34753.1"/>
    <property type="molecule type" value="Genomic_DNA"/>
</dbReference>
<keyword evidence="2" id="KW-1185">Reference proteome</keyword>
<dbReference type="AlphaFoldDB" id="A0A368FRH3"/>
<protein>
    <submittedName>
        <fullName evidence="1">Uncharacterized protein</fullName>
    </submittedName>
</protein>
<dbReference type="Proteomes" id="UP000252519">
    <property type="component" value="Unassembled WGS sequence"/>
</dbReference>
<evidence type="ECO:0000313" key="1">
    <source>
        <dbReference type="EMBL" id="RCN34753.1"/>
    </source>
</evidence>
<name>A0A368FRH3_ANCCA</name>